<comment type="similarity">
    <text evidence="1 2">Belongs to the calycin superfamily. Lipocalin family.</text>
</comment>
<evidence type="ECO:0000256" key="2">
    <source>
        <dbReference type="PIRNR" id="PIRNR036893"/>
    </source>
</evidence>
<dbReference type="InterPro" id="IPR022271">
    <property type="entry name" value="Lipocalin_ApoD"/>
</dbReference>
<dbReference type="Proteomes" id="UP001071478">
    <property type="component" value="Unassembled WGS sequence"/>
</dbReference>
<evidence type="ECO:0000313" key="4">
    <source>
        <dbReference type="EMBL" id="MCX7469162.1"/>
    </source>
</evidence>
<dbReference type="Pfam" id="PF08212">
    <property type="entry name" value="Lipocalin_2"/>
    <property type="match status" value="1"/>
</dbReference>
<keyword evidence="2" id="KW-0732">Signal</keyword>
<evidence type="ECO:0000259" key="3">
    <source>
        <dbReference type="Pfam" id="PF08212"/>
    </source>
</evidence>
<name>A0A9Q4GLF7_9CORY</name>
<gene>
    <name evidence="4" type="ORF">OS129_09795</name>
</gene>
<organism evidence="4 5">
    <name type="scientific">Corynebacterium pygosceleis</name>
    <dbReference type="NCBI Taxonomy" id="2800406"/>
    <lineage>
        <taxon>Bacteria</taxon>
        <taxon>Bacillati</taxon>
        <taxon>Actinomycetota</taxon>
        <taxon>Actinomycetes</taxon>
        <taxon>Mycobacteriales</taxon>
        <taxon>Corynebacteriaceae</taxon>
        <taxon>Corynebacterium</taxon>
    </lineage>
</organism>
<dbReference type="AlphaFoldDB" id="A0A9Q4GLF7"/>
<dbReference type="PANTHER" id="PTHR10612">
    <property type="entry name" value="APOLIPOPROTEIN D"/>
    <property type="match status" value="1"/>
</dbReference>
<proteinExistence type="inferred from homology"/>
<dbReference type="GO" id="GO:0000302">
    <property type="term" value="P:response to reactive oxygen species"/>
    <property type="evidence" value="ECO:0007669"/>
    <property type="project" value="TreeGrafter"/>
</dbReference>
<feature type="domain" description="Lipocalin/cytosolic fatty-acid binding" evidence="3">
    <location>
        <begin position="64"/>
        <end position="206"/>
    </location>
</feature>
<sequence length="223" mass="23201">MNWTRGKITVPLAALTAAGALAATLGAAPAVSEEGPPVRGFPGLPVSSSLPVAEGAELPQVPQLDLEGYQGTWHQVAALPHIFSIQCARDTTARYTLTGPETVRVVNSCTDWFGNPSGIEGQARVTDPGTGASLRVWFNGVPFQSPDGPTNYRVAWMSGDGGVVLVGSPDRTTGFVLSRGPSLSAREWSGVRAAVVAAGYDPCTFLTSPVGGGREDRQPLCVL</sequence>
<evidence type="ECO:0000313" key="5">
    <source>
        <dbReference type="Proteomes" id="UP001071478"/>
    </source>
</evidence>
<accession>A0A9Q4GLF7</accession>
<dbReference type="GO" id="GO:0005737">
    <property type="term" value="C:cytoplasm"/>
    <property type="evidence" value="ECO:0007669"/>
    <property type="project" value="TreeGrafter"/>
</dbReference>
<dbReference type="InterPro" id="IPR047202">
    <property type="entry name" value="Lipocalin_Blc-like_dom"/>
</dbReference>
<dbReference type="InterPro" id="IPR012674">
    <property type="entry name" value="Calycin"/>
</dbReference>
<dbReference type="InterPro" id="IPR000566">
    <property type="entry name" value="Lipocln_cytosolic_FA-bd_dom"/>
</dbReference>
<dbReference type="EMBL" id="JAPMKU010000004">
    <property type="protein sequence ID" value="MCX7469162.1"/>
    <property type="molecule type" value="Genomic_DNA"/>
</dbReference>
<feature type="signal peptide" evidence="2">
    <location>
        <begin position="1"/>
        <end position="22"/>
    </location>
</feature>
<dbReference type="PIRSF" id="PIRSF036893">
    <property type="entry name" value="Lipocalin_ApoD"/>
    <property type="match status" value="1"/>
</dbReference>
<dbReference type="RefSeq" id="WP_200253361.1">
    <property type="nucleotide sequence ID" value="NZ_JAENIQ020000004.1"/>
</dbReference>
<dbReference type="Gene3D" id="2.40.128.20">
    <property type="match status" value="1"/>
</dbReference>
<reference evidence="4" key="1">
    <citation type="submission" date="2022-11" db="EMBL/GenBank/DDBJ databases">
        <title>Corynebacterium sp. isolated from Penguins.</title>
        <authorList>
            <person name="Sedlar K."/>
            <person name="Svec P."/>
        </authorList>
    </citation>
    <scope>NUCLEOTIDE SEQUENCE</scope>
    <source>
        <strain evidence="4">P7374</strain>
    </source>
</reference>
<dbReference type="SUPFAM" id="SSF50814">
    <property type="entry name" value="Lipocalins"/>
    <property type="match status" value="1"/>
</dbReference>
<comment type="caution">
    <text evidence="4">The sequence shown here is derived from an EMBL/GenBank/DDBJ whole genome shotgun (WGS) entry which is preliminary data.</text>
</comment>
<protein>
    <submittedName>
        <fullName evidence="4">Lipocalin family protein</fullName>
    </submittedName>
</protein>
<dbReference type="GO" id="GO:0006629">
    <property type="term" value="P:lipid metabolic process"/>
    <property type="evidence" value="ECO:0007669"/>
    <property type="project" value="TreeGrafter"/>
</dbReference>
<evidence type="ECO:0000256" key="1">
    <source>
        <dbReference type="ARBA" id="ARBA00006889"/>
    </source>
</evidence>
<dbReference type="PANTHER" id="PTHR10612:SF34">
    <property type="entry name" value="APOLIPOPROTEIN D"/>
    <property type="match status" value="1"/>
</dbReference>
<dbReference type="CDD" id="cd19438">
    <property type="entry name" value="lipocalin_Blc-like"/>
    <property type="match status" value="1"/>
</dbReference>
<feature type="chain" id="PRO_5040557303" evidence="2">
    <location>
        <begin position="23"/>
        <end position="223"/>
    </location>
</feature>